<evidence type="ECO:0000256" key="1">
    <source>
        <dbReference type="SAM" id="Phobius"/>
    </source>
</evidence>
<dbReference type="WBParaSite" id="nRc.2.0.1.t43990-RA">
    <property type="protein sequence ID" value="nRc.2.0.1.t43990-RA"/>
    <property type="gene ID" value="nRc.2.0.1.g43990"/>
</dbReference>
<dbReference type="AlphaFoldDB" id="A0A915L0K7"/>
<evidence type="ECO:0000313" key="2">
    <source>
        <dbReference type="Proteomes" id="UP000887565"/>
    </source>
</evidence>
<feature type="transmembrane region" description="Helical" evidence="1">
    <location>
        <begin position="42"/>
        <end position="62"/>
    </location>
</feature>
<keyword evidence="1" id="KW-1133">Transmembrane helix</keyword>
<evidence type="ECO:0000313" key="3">
    <source>
        <dbReference type="WBParaSite" id="nRc.2.0.1.t43990-RA"/>
    </source>
</evidence>
<name>A0A915L0K7_ROMCU</name>
<accession>A0A915L0K7</accession>
<organism evidence="2 3">
    <name type="scientific">Romanomermis culicivorax</name>
    <name type="common">Nematode worm</name>
    <dbReference type="NCBI Taxonomy" id="13658"/>
    <lineage>
        <taxon>Eukaryota</taxon>
        <taxon>Metazoa</taxon>
        <taxon>Ecdysozoa</taxon>
        <taxon>Nematoda</taxon>
        <taxon>Enoplea</taxon>
        <taxon>Dorylaimia</taxon>
        <taxon>Mermithida</taxon>
        <taxon>Mermithoidea</taxon>
        <taxon>Mermithidae</taxon>
        <taxon>Romanomermis</taxon>
    </lineage>
</organism>
<reference evidence="3" key="1">
    <citation type="submission" date="2022-11" db="UniProtKB">
        <authorList>
            <consortium name="WormBaseParasite"/>
        </authorList>
    </citation>
    <scope>IDENTIFICATION</scope>
</reference>
<keyword evidence="2" id="KW-1185">Reference proteome</keyword>
<keyword evidence="1" id="KW-0472">Membrane</keyword>
<proteinExistence type="predicted"/>
<dbReference type="Proteomes" id="UP000887565">
    <property type="component" value="Unplaced"/>
</dbReference>
<sequence>MGAAGSSIPLVCPFPSDIPNGFHSSRALDRQITTMKRSYLDFWYFLLFLLATVPVSNCHTYFSYTPYRKCLVSILVVTEGDVSAPPFQRPHFGAAATAQASSVPSLFGVSPNSA</sequence>
<keyword evidence="1" id="KW-0812">Transmembrane</keyword>
<protein>
    <submittedName>
        <fullName evidence="3">Uncharacterized protein</fullName>
    </submittedName>
</protein>